<feature type="region of interest" description="Disordered" evidence="1">
    <location>
        <begin position="315"/>
        <end position="382"/>
    </location>
</feature>
<protein>
    <submittedName>
        <fullName evidence="2">Uncharacterized protein</fullName>
    </submittedName>
</protein>
<evidence type="ECO:0000313" key="3">
    <source>
        <dbReference type="Proteomes" id="UP000299102"/>
    </source>
</evidence>
<organism evidence="2 3">
    <name type="scientific">Eumeta variegata</name>
    <name type="common">Bagworm moth</name>
    <name type="synonym">Eumeta japonica</name>
    <dbReference type="NCBI Taxonomy" id="151549"/>
    <lineage>
        <taxon>Eukaryota</taxon>
        <taxon>Metazoa</taxon>
        <taxon>Ecdysozoa</taxon>
        <taxon>Arthropoda</taxon>
        <taxon>Hexapoda</taxon>
        <taxon>Insecta</taxon>
        <taxon>Pterygota</taxon>
        <taxon>Neoptera</taxon>
        <taxon>Endopterygota</taxon>
        <taxon>Lepidoptera</taxon>
        <taxon>Glossata</taxon>
        <taxon>Ditrysia</taxon>
        <taxon>Tineoidea</taxon>
        <taxon>Psychidae</taxon>
        <taxon>Oiketicinae</taxon>
        <taxon>Eumeta</taxon>
    </lineage>
</organism>
<evidence type="ECO:0000256" key="1">
    <source>
        <dbReference type="SAM" id="MobiDB-lite"/>
    </source>
</evidence>
<comment type="caution">
    <text evidence="2">The sequence shown here is derived from an EMBL/GenBank/DDBJ whole genome shotgun (WGS) entry which is preliminary data.</text>
</comment>
<reference evidence="2 3" key="1">
    <citation type="journal article" date="2019" name="Commun. Biol.">
        <title>The bagworm genome reveals a unique fibroin gene that provides high tensile strength.</title>
        <authorList>
            <person name="Kono N."/>
            <person name="Nakamura H."/>
            <person name="Ohtoshi R."/>
            <person name="Tomita M."/>
            <person name="Numata K."/>
            <person name="Arakawa K."/>
        </authorList>
    </citation>
    <scope>NUCLEOTIDE SEQUENCE [LARGE SCALE GENOMIC DNA]</scope>
</reference>
<evidence type="ECO:0000313" key="2">
    <source>
        <dbReference type="EMBL" id="GBP60516.1"/>
    </source>
</evidence>
<dbReference type="AlphaFoldDB" id="A0A4C1X9R9"/>
<name>A0A4C1X9R9_EUMVA</name>
<feature type="compositionally biased region" description="Basic and acidic residues" evidence="1">
    <location>
        <begin position="431"/>
        <end position="446"/>
    </location>
</feature>
<feature type="region of interest" description="Disordered" evidence="1">
    <location>
        <begin position="418"/>
        <end position="474"/>
    </location>
</feature>
<keyword evidence="3" id="KW-1185">Reference proteome</keyword>
<proteinExistence type="predicted"/>
<accession>A0A4C1X9R9</accession>
<sequence>MRNEVFQHFCRNYTQDNFLSNETDVPTRFYVTVVGEYQAPRSCRSGAGGRSYRPNVTRHATVPMLSRPGHPHVEHHAFARSHVTAVNGSGRAAGGGRRAAGAPAARMTTPAITALAAGDNGPELNFLFHETFAAEEVGGAVQRVARRREIASRPSPVAGSGTYVNARRRRCPTPAPAAYRFVPSDRLRFIDILYMDRSKNCHGSDRVRNIPDAGPARRGACIARQRSNTGCALAPQKQNARPRRLSSPNYSRNLRFHRPRRYNLMRNYHQGRARAAKNESSAAAATRARCCTFFCKESSLRVHFFKENRPIVSVRPRHTTTSQLERRRRRPSVREEARDSPASPAWARPARLRPGGRGSVGARGRRALGIPPAGRRPARRARPLAAMTLPILSDDNISSSPRDAVALVTVSVRVPVESSTQTNLDAVGTDRAIDEPERRPRIESQREILMSDSAETVTSEEPSYVVDGDEREPS</sequence>
<dbReference type="Proteomes" id="UP000299102">
    <property type="component" value="Unassembled WGS sequence"/>
</dbReference>
<dbReference type="EMBL" id="BGZK01000789">
    <property type="protein sequence ID" value="GBP60516.1"/>
    <property type="molecule type" value="Genomic_DNA"/>
</dbReference>
<gene>
    <name evidence="2" type="ORF">EVAR_46724_1</name>
</gene>
<feature type="compositionally biased region" description="Low complexity" evidence="1">
    <location>
        <begin position="340"/>
        <end position="353"/>
    </location>
</feature>